<protein>
    <recommendedName>
        <fullName evidence="4">MucB/RseB N-terminal domain-containing protein</fullName>
    </recommendedName>
</protein>
<comment type="caution">
    <text evidence="2">The sequence shown here is derived from an EMBL/GenBank/DDBJ whole genome shotgun (WGS) entry which is preliminary data.</text>
</comment>
<gene>
    <name evidence="2" type="ORF">AN216_12245</name>
</gene>
<feature type="compositionally biased region" description="Basic and acidic residues" evidence="1">
    <location>
        <begin position="178"/>
        <end position="193"/>
    </location>
</feature>
<keyword evidence="3" id="KW-1185">Reference proteome</keyword>
<dbReference type="PATRIC" id="fig|1075402.3.peg.2655"/>
<evidence type="ECO:0000313" key="2">
    <source>
        <dbReference type="EMBL" id="OEV03310.1"/>
    </source>
</evidence>
<dbReference type="InterPro" id="IPR029046">
    <property type="entry name" value="LolA/LolB/LppX"/>
</dbReference>
<name>A0A1E7KH91_9ACTN</name>
<dbReference type="STRING" id="1075402.AN216_12245"/>
<accession>A0A1E7KH91</accession>
<dbReference type="EMBL" id="LJGU01000121">
    <property type="protein sequence ID" value="OEV03310.1"/>
    <property type="molecule type" value="Genomic_DNA"/>
</dbReference>
<sequence>MAHIPPRKPGKKALRYGVPVAVAGVAAVTVGLVPALADTGDPELPEVTAEELVAKMAESKTDQLTGTVKVDTDLGLPSIPGMAGGGGGEEHGGMFGGGGEQAEERGDTKGGPSESPGGAPRQKLMELASGEHTLRVAADGPEKQRVSIVEDTAEYSFIHNGKDLWTYDSASDSASHTELPEKAAKGGQHEKMPDLTPQKAAKKALAAVDDTTSVSVDGTAKVADRDAYQLVIKPKADAKSTVESVRIAVDAENGTPLKFTLMPRGGGEPAVDIGYTDVDFQQPDADQFDFQPPEGTDVTREKLGAKAPELEEKFQDKFKGEGKELRSGLDGLNVLGEGWDSVVEVELPKNALGGLVSGGRSDAPQIGKLLDGFTDEVKGDFGTGRVIESELVNALITEDGKVYAGAVTKDGLVDAAEEAAK</sequence>
<dbReference type="OrthoDB" id="4822274at2"/>
<organism evidence="2 3">
    <name type="scientific">Streptomyces oceani</name>
    <dbReference type="NCBI Taxonomy" id="1075402"/>
    <lineage>
        <taxon>Bacteria</taxon>
        <taxon>Bacillati</taxon>
        <taxon>Actinomycetota</taxon>
        <taxon>Actinomycetes</taxon>
        <taxon>Kitasatosporales</taxon>
        <taxon>Streptomycetaceae</taxon>
        <taxon>Streptomyces</taxon>
    </lineage>
</organism>
<feature type="compositionally biased region" description="Gly residues" evidence="1">
    <location>
        <begin position="83"/>
        <end position="100"/>
    </location>
</feature>
<dbReference type="PANTHER" id="PTHR37507:SF2">
    <property type="entry name" value="SPORULATION PROTEIN YDCC"/>
    <property type="match status" value="1"/>
</dbReference>
<dbReference type="Gene3D" id="2.50.20.10">
    <property type="entry name" value="Lipoprotein localisation LolA/LolB/LppX"/>
    <property type="match status" value="1"/>
</dbReference>
<evidence type="ECO:0000313" key="3">
    <source>
        <dbReference type="Proteomes" id="UP000176101"/>
    </source>
</evidence>
<evidence type="ECO:0008006" key="4">
    <source>
        <dbReference type="Google" id="ProtNLM"/>
    </source>
</evidence>
<feature type="region of interest" description="Disordered" evidence="1">
    <location>
        <begin position="83"/>
        <end position="121"/>
    </location>
</feature>
<feature type="region of interest" description="Disordered" evidence="1">
    <location>
        <begin position="173"/>
        <end position="199"/>
    </location>
</feature>
<dbReference type="PANTHER" id="PTHR37507">
    <property type="entry name" value="SPORULATION PROTEIN YDCC"/>
    <property type="match status" value="1"/>
</dbReference>
<evidence type="ECO:0000256" key="1">
    <source>
        <dbReference type="SAM" id="MobiDB-lite"/>
    </source>
</evidence>
<reference evidence="2 3" key="1">
    <citation type="journal article" date="2016" name="Front. Microbiol.">
        <title>Comparative Genomics Analysis of Streptomyces Species Reveals Their Adaptation to the Marine Environment and Their Diversity at the Genomic Level.</title>
        <authorList>
            <person name="Tian X."/>
            <person name="Zhang Z."/>
            <person name="Yang T."/>
            <person name="Chen M."/>
            <person name="Li J."/>
            <person name="Chen F."/>
            <person name="Yang J."/>
            <person name="Li W."/>
            <person name="Zhang B."/>
            <person name="Zhang Z."/>
            <person name="Wu J."/>
            <person name="Zhang C."/>
            <person name="Long L."/>
            <person name="Xiao J."/>
        </authorList>
    </citation>
    <scope>NUCLEOTIDE SEQUENCE [LARGE SCALE GENOMIC DNA]</scope>
    <source>
        <strain evidence="2 3">SCSIO 02100</strain>
    </source>
</reference>
<dbReference type="RefSeq" id="WP_070196678.1">
    <property type="nucleotide sequence ID" value="NZ_LJGU01000121.1"/>
</dbReference>
<dbReference type="InterPro" id="IPR052944">
    <property type="entry name" value="Sporulation_related"/>
</dbReference>
<dbReference type="Proteomes" id="UP000176101">
    <property type="component" value="Unassembled WGS sequence"/>
</dbReference>
<dbReference type="SUPFAM" id="SSF89392">
    <property type="entry name" value="Prokaryotic lipoproteins and lipoprotein localization factors"/>
    <property type="match status" value="1"/>
</dbReference>
<dbReference type="AlphaFoldDB" id="A0A1E7KH91"/>
<proteinExistence type="predicted"/>